<evidence type="ECO:0000313" key="2">
    <source>
        <dbReference type="Proteomes" id="UP001596025"/>
    </source>
</evidence>
<dbReference type="EMBL" id="JBHSGR010000020">
    <property type="protein sequence ID" value="MFC4695103.1"/>
    <property type="molecule type" value="Genomic_DNA"/>
</dbReference>
<dbReference type="RefSeq" id="WP_387991368.1">
    <property type="nucleotide sequence ID" value="NZ_JBHSGR010000020.1"/>
</dbReference>
<dbReference type="Proteomes" id="UP001596025">
    <property type="component" value="Unassembled WGS sequence"/>
</dbReference>
<protein>
    <submittedName>
        <fullName evidence="1">Uncharacterized protein</fullName>
    </submittedName>
</protein>
<comment type="caution">
    <text evidence="1">The sequence shown here is derived from an EMBL/GenBank/DDBJ whole genome shotgun (WGS) entry which is preliminary data.</text>
</comment>
<gene>
    <name evidence="1" type="ORF">ACFO3M_17020</name>
</gene>
<sequence length="159" mass="17416">MTAVEAPEWEAAVGRLVAAAASAERAVSRLARALSGIDRVAAPYLLPLELDALVRLIRNLMPLRVRDRRLNDDVVDWTHQVRKLYAVRTTVVHTVWEPAHGEPGMRPAWSNAGVAEHPLTVAELTRTVDRIATLCGDPLDRLLQRIAEAAPALAAAEPR</sequence>
<organism evidence="1 2">
    <name type="scientific">Geodermatophilus arenarius</name>
    <dbReference type="NCBI Taxonomy" id="1137990"/>
    <lineage>
        <taxon>Bacteria</taxon>
        <taxon>Bacillati</taxon>
        <taxon>Actinomycetota</taxon>
        <taxon>Actinomycetes</taxon>
        <taxon>Geodermatophilales</taxon>
        <taxon>Geodermatophilaceae</taxon>
        <taxon>Geodermatophilus</taxon>
    </lineage>
</organism>
<keyword evidence="2" id="KW-1185">Reference proteome</keyword>
<accession>A0ABV9LLR2</accession>
<reference evidence="2" key="1">
    <citation type="journal article" date="2019" name="Int. J. Syst. Evol. Microbiol.">
        <title>The Global Catalogue of Microorganisms (GCM) 10K type strain sequencing project: providing services to taxonomists for standard genome sequencing and annotation.</title>
        <authorList>
            <consortium name="The Broad Institute Genomics Platform"/>
            <consortium name="The Broad Institute Genome Sequencing Center for Infectious Disease"/>
            <person name="Wu L."/>
            <person name="Ma J."/>
        </authorList>
    </citation>
    <scope>NUCLEOTIDE SEQUENCE [LARGE SCALE GENOMIC DNA]</scope>
    <source>
        <strain evidence="2">CCUG 62763</strain>
    </source>
</reference>
<name>A0ABV9LLR2_9ACTN</name>
<evidence type="ECO:0000313" key="1">
    <source>
        <dbReference type="EMBL" id="MFC4695103.1"/>
    </source>
</evidence>
<proteinExistence type="predicted"/>